<keyword evidence="4" id="KW-1185">Reference proteome</keyword>
<keyword evidence="1" id="KW-0812">Transmembrane</keyword>
<proteinExistence type="predicted"/>
<comment type="caution">
    <text evidence="3">The sequence shown here is derived from an EMBL/GenBank/DDBJ whole genome shotgun (WGS) entry which is preliminary data.</text>
</comment>
<keyword evidence="1" id="KW-1133">Transmembrane helix</keyword>
<dbReference type="PANTHER" id="PTHR32026:SF10">
    <property type="entry name" value="METHYLTRANSFERASE-LIKE PROTEIN 24-RELATED"/>
    <property type="match status" value="1"/>
</dbReference>
<accession>A0AAD9HT13</accession>
<dbReference type="PANTHER" id="PTHR32026">
    <property type="entry name" value="METHYLTRANSFERASE-LIKE PROTEIN 24"/>
    <property type="match status" value="1"/>
</dbReference>
<feature type="domain" description="Methyltransferase" evidence="2">
    <location>
        <begin position="116"/>
        <end position="278"/>
    </location>
</feature>
<evidence type="ECO:0000256" key="1">
    <source>
        <dbReference type="SAM" id="Phobius"/>
    </source>
</evidence>
<gene>
    <name evidence="3" type="ORF">LX32DRAFT_551326</name>
</gene>
<reference evidence="3" key="1">
    <citation type="submission" date="2021-06" db="EMBL/GenBank/DDBJ databases">
        <title>Comparative genomics, transcriptomics and evolutionary studies reveal genomic signatures of adaptation to plant cell wall in hemibiotrophic fungi.</title>
        <authorList>
            <consortium name="DOE Joint Genome Institute"/>
            <person name="Baroncelli R."/>
            <person name="Diaz J.F."/>
            <person name="Benocci T."/>
            <person name="Peng M."/>
            <person name="Battaglia E."/>
            <person name="Haridas S."/>
            <person name="Andreopoulos W."/>
            <person name="Labutti K."/>
            <person name="Pangilinan J."/>
            <person name="Floch G.L."/>
            <person name="Makela M.R."/>
            <person name="Henrissat B."/>
            <person name="Grigoriev I.V."/>
            <person name="Crouch J.A."/>
            <person name="De Vries R.P."/>
            <person name="Sukno S.A."/>
            <person name="Thon M.R."/>
        </authorList>
    </citation>
    <scope>NUCLEOTIDE SEQUENCE</scope>
    <source>
        <strain evidence="3">MAFF235873</strain>
    </source>
</reference>
<dbReference type="InterPro" id="IPR025714">
    <property type="entry name" value="Methyltranfer_dom"/>
</dbReference>
<feature type="transmembrane region" description="Helical" evidence="1">
    <location>
        <begin position="9"/>
        <end position="27"/>
    </location>
</feature>
<name>A0AAD9HT13_9PEZI</name>
<dbReference type="EMBL" id="MU842812">
    <property type="protein sequence ID" value="KAK2034745.1"/>
    <property type="molecule type" value="Genomic_DNA"/>
</dbReference>
<sequence>MSSPPTKKYIVKLLWLGASVIFVFAFLHNLNTHPDTKGWAENRVQKLLGQHGDRLESLRDFMSRSESLWAKTVMQRHEMIGADYGGDVSSMPLFPSTNGETYAIHPYTVWDFMPASYNCPWDVERIGRMGDGGKWVCGMSRYVGYPKDRECVIYSFGVRDESSFEQEMLERTPCVVWAYDFSVVDFGEQLAPSNRDRAHFSQVGIAGTTDTTKTPPFYSIGDLMKLNGHEYIDILKMDIEFAEFAALDGMHRDFPVSGELPVGQLMVELHTLEDITSKKLLDWWERLEARGLRPTWTEPNMLAVTNNVRNKDPVMAEYTMVNVHDSRNILFHRH</sequence>
<evidence type="ECO:0000313" key="3">
    <source>
        <dbReference type="EMBL" id="KAK2034745.1"/>
    </source>
</evidence>
<protein>
    <recommendedName>
        <fullName evidence="2">Methyltransferase domain-containing protein</fullName>
    </recommendedName>
</protein>
<organism evidence="3 4">
    <name type="scientific">Colletotrichum zoysiae</name>
    <dbReference type="NCBI Taxonomy" id="1216348"/>
    <lineage>
        <taxon>Eukaryota</taxon>
        <taxon>Fungi</taxon>
        <taxon>Dikarya</taxon>
        <taxon>Ascomycota</taxon>
        <taxon>Pezizomycotina</taxon>
        <taxon>Sordariomycetes</taxon>
        <taxon>Hypocreomycetidae</taxon>
        <taxon>Glomerellales</taxon>
        <taxon>Glomerellaceae</taxon>
        <taxon>Colletotrichum</taxon>
        <taxon>Colletotrichum graminicola species complex</taxon>
    </lineage>
</organism>
<evidence type="ECO:0000313" key="4">
    <source>
        <dbReference type="Proteomes" id="UP001232148"/>
    </source>
</evidence>
<keyword evidence="1" id="KW-0472">Membrane</keyword>
<dbReference type="Proteomes" id="UP001232148">
    <property type="component" value="Unassembled WGS sequence"/>
</dbReference>
<evidence type="ECO:0000259" key="2">
    <source>
        <dbReference type="Pfam" id="PF13383"/>
    </source>
</evidence>
<dbReference type="Pfam" id="PF13383">
    <property type="entry name" value="Methyltransf_22"/>
    <property type="match status" value="1"/>
</dbReference>
<dbReference type="InterPro" id="IPR026913">
    <property type="entry name" value="METTL24"/>
</dbReference>
<dbReference type="AlphaFoldDB" id="A0AAD9HT13"/>